<dbReference type="AlphaFoldDB" id="A0A381YQY3"/>
<name>A0A381YQY3_9ZZZZ</name>
<protein>
    <recommendedName>
        <fullName evidence="3">Nudix hydrolase domain-containing protein</fullName>
    </recommendedName>
</protein>
<evidence type="ECO:0000256" key="1">
    <source>
        <dbReference type="ARBA" id="ARBA00001946"/>
    </source>
</evidence>
<dbReference type="InterPro" id="IPR000086">
    <property type="entry name" value="NUDIX_hydrolase_dom"/>
</dbReference>
<dbReference type="InterPro" id="IPR020476">
    <property type="entry name" value="Nudix_hydrolase"/>
</dbReference>
<dbReference type="EMBL" id="UINC01018841">
    <property type="protein sequence ID" value="SVA79436.1"/>
    <property type="molecule type" value="Genomic_DNA"/>
</dbReference>
<dbReference type="PANTHER" id="PTHR11839">
    <property type="entry name" value="UDP/ADP-SUGAR PYROPHOSPHATASE"/>
    <property type="match status" value="1"/>
</dbReference>
<proteinExistence type="predicted"/>
<dbReference type="Pfam" id="PF00293">
    <property type="entry name" value="NUDIX"/>
    <property type="match status" value="1"/>
</dbReference>
<comment type="cofactor">
    <cofactor evidence="1">
        <name>Mg(2+)</name>
        <dbReference type="ChEBI" id="CHEBI:18420"/>
    </cofactor>
</comment>
<gene>
    <name evidence="4" type="ORF">METZ01_LOCUS132290</name>
</gene>
<keyword evidence="2" id="KW-0378">Hydrolase</keyword>
<sequence length="125" mass="13473">MIRQYRFGTQQVELEIPGGVIEDGETPEEAAVRELEEETGYNGGKISYLGSVSPNPAFHTNHCHTVVIQGVKPEGEQSLDPGEDLEVELMPLADIPGLIADGTVRHSLVMAAFQLLGLAVDTSDE</sequence>
<dbReference type="CDD" id="cd03424">
    <property type="entry name" value="NUDIX_ADPRase_Nudt5_UGPPase_Nudt14"/>
    <property type="match status" value="1"/>
</dbReference>
<dbReference type="InterPro" id="IPR020084">
    <property type="entry name" value="NUDIX_hydrolase_CS"/>
</dbReference>
<evidence type="ECO:0000256" key="2">
    <source>
        <dbReference type="ARBA" id="ARBA00022801"/>
    </source>
</evidence>
<dbReference type="PROSITE" id="PS51462">
    <property type="entry name" value="NUDIX"/>
    <property type="match status" value="1"/>
</dbReference>
<dbReference type="PRINTS" id="PR00502">
    <property type="entry name" value="NUDIXFAMILY"/>
</dbReference>
<dbReference type="PANTHER" id="PTHR11839:SF18">
    <property type="entry name" value="NUDIX HYDROLASE DOMAIN-CONTAINING PROTEIN"/>
    <property type="match status" value="1"/>
</dbReference>
<dbReference type="PROSITE" id="PS00893">
    <property type="entry name" value="NUDIX_BOX"/>
    <property type="match status" value="1"/>
</dbReference>
<dbReference type="GO" id="GO:0006753">
    <property type="term" value="P:nucleoside phosphate metabolic process"/>
    <property type="evidence" value="ECO:0007669"/>
    <property type="project" value="TreeGrafter"/>
</dbReference>
<dbReference type="GO" id="GO:0005829">
    <property type="term" value="C:cytosol"/>
    <property type="evidence" value="ECO:0007669"/>
    <property type="project" value="TreeGrafter"/>
</dbReference>
<organism evidence="4">
    <name type="scientific">marine metagenome</name>
    <dbReference type="NCBI Taxonomy" id="408172"/>
    <lineage>
        <taxon>unclassified sequences</taxon>
        <taxon>metagenomes</taxon>
        <taxon>ecological metagenomes</taxon>
    </lineage>
</organism>
<evidence type="ECO:0000259" key="3">
    <source>
        <dbReference type="PROSITE" id="PS51462"/>
    </source>
</evidence>
<evidence type="ECO:0000313" key="4">
    <source>
        <dbReference type="EMBL" id="SVA79436.1"/>
    </source>
</evidence>
<accession>A0A381YQY3</accession>
<dbReference type="Gene3D" id="3.90.79.10">
    <property type="entry name" value="Nucleoside Triphosphate Pyrophosphohydrolase"/>
    <property type="match status" value="1"/>
</dbReference>
<dbReference type="GO" id="GO:0016462">
    <property type="term" value="F:pyrophosphatase activity"/>
    <property type="evidence" value="ECO:0007669"/>
    <property type="project" value="UniProtKB-ARBA"/>
</dbReference>
<dbReference type="InterPro" id="IPR015797">
    <property type="entry name" value="NUDIX_hydrolase-like_dom_sf"/>
</dbReference>
<dbReference type="SUPFAM" id="SSF55811">
    <property type="entry name" value="Nudix"/>
    <property type="match status" value="1"/>
</dbReference>
<feature type="domain" description="Nudix hydrolase" evidence="3">
    <location>
        <begin position="1"/>
        <end position="112"/>
    </location>
</feature>
<reference evidence="4" key="1">
    <citation type="submission" date="2018-05" db="EMBL/GenBank/DDBJ databases">
        <authorList>
            <person name="Lanie J.A."/>
            <person name="Ng W.-L."/>
            <person name="Kazmierczak K.M."/>
            <person name="Andrzejewski T.M."/>
            <person name="Davidsen T.M."/>
            <person name="Wayne K.J."/>
            <person name="Tettelin H."/>
            <person name="Glass J.I."/>
            <person name="Rusch D."/>
            <person name="Podicherti R."/>
            <person name="Tsui H.-C.T."/>
            <person name="Winkler M.E."/>
        </authorList>
    </citation>
    <scope>NUCLEOTIDE SEQUENCE</scope>
</reference>
<dbReference type="GO" id="GO:0019693">
    <property type="term" value="P:ribose phosphate metabolic process"/>
    <property type="evidence" value="ECO:0007669"/>
    <property type="project" value="TreeGrafter"/>
</dbReference>